<evidence type="ECO:0000313" key="3">
    <source>
        <dbReference type="Proteomes" id="UP000186309"/>
    </source>
</evidence>
<proteinExistence type="predicted"/>
<sequence length="77" mass="8045">MRTRRAFRPALESMPTLALPGTFINPVAPVTVPSTPPPTYINPVAPVTVPVPPTSPENPYTGPDVSVPVGSTPDLTV</sequence>
<evidence type="ECO:0000256" key="1">
    <source>
        <dbReference type="SAM" id="MobiDB-lite"/>
    </source>
</evidence>
<dbReference type="Proteomes" id="UP000186309">
    <property type="component" value="Chromosome"/>
</dbReference>
<feature type="region of interest" description="Disordered" evidence="1">
    <location>
        <begin position="52"/>
        <end position="77"/>
    </location>
</feature>
<dbReference type="AlphaFoldDB" id="A0A1U7CPV0"/>
<organism evidence="2 3">
    <name type="scientific">Paludisphaera borealis</name>
    <dbReference type="NCBI Taxonomy" id="1387353"/>
    <lineage>
        <taxon>Bacteria</taxon>
        <taxon>Pseudomonadati</taxon>
        <taxon>Planctomycetota</taxon>
        <taxon>Planctomycetia</taxon>
        <taxon>Isosphaerales</taxon>
        <taxon>Isosphaeraceae</taxon>
        <taxon>Paludisphaera</taxon>
    </lineage>
</organism>
<accession>A0A1U7CPV0</accession>
<dbReference type="EMBL" id="CP019082">
    <property type="protein sequence ID" value="APW60903.1"/>
    <property type="molecule type" value="Genomic_DNA"/>
</dbReference>
<name>A0A1U7CPV0_9BACT</name>
<keyword evidence="3" id="KW-1185">Reference proteome</keyword>
<evidence type="ECO:0000313" key="2">
    <source>
        <dbReference type="EMBL" id="APW60903.1"/>
    </source>
</evidence>
<gene>
    <name evidence="2" type="ORF">BSF38_02395</name>
</gene>
<dbReference type="RefSeq" id="WP_145952084.1">
    <property type="nucleotide sequence ID" value="NZ_CP019082.1"/>
</dbReference>
<protein>
    <submittedName>
        <fullName evidence="2">Uncharacterized protein</fullName>
    </submittedName>
</protein>
<dbReference type="KEGG" id="pbor:BSF38_02395"/>
<reference evidence="3" key="1">
    <citation type="submission" date="2016-12" db="EMBL/GenBank/DDBJ databases">
        <title>Comparative genomics of four Isosphaeraceae planctomycetes: a common pool of plasmids and glycoside hydrolase genes.</title>
        <authorList>
            <person name="Ivanova A."/>
        </authorList>
    </citation>
    <scope>NUCLEOTIDE SEQUENCE [LARGE SCALE GENOMIC DNA]</scope>
    <source>
        <strain evidence="3">PX4</strain>
    </source>
</reference>